<dbReference type="STRING" id="59733.SAMN05421769_2598"/>
<dbReference type="EMBL" id="FSRQ01000002">
    <property type="protein sequence ID" value="SIO20154.1"/>
    <property type="molecule type" value="Genomic_DNA"/>
</dbReference>
<reference evidence="3" key="1">
    <citation type="submission" date="2016-12" db="EMBL/GenBank/DDBJ databases">
        <authorList>
            <person name="Varghese N."/>
            <person name="Submissions S."/>
        </authorList>
    </citation>
    <scope>NUCLEOTIDE SEQUENCE [LARGE SCALE GENOMIC DNA]</scope>
    <source>
        <strain evidence="3">DSM 16779</strain>
    </source>
</reference>
<evidence type="ECO:0000256" key="1">
    <source>
        <dbReference type="SAM" id="SignalP"/>
    </source>
</evidence>
<proteinExistence type="predicted"/>
<evidence type="ECO:0000313" key="2">
    <source>
        <dbReference type="EMBL" id="SIO20154.1"/>
    </source>
</evidence>
<accession>A0A1N6HJU3</accession>
<evidence type="ECO:0000313" key="3">
    <source>
        <dbReference type="Proteomes" id="UP000184782"/>
    </source>
</evidence>
<keyword evidence="3" id="KW-1185">Reference proteome</keyword>
<feature type="chain" id="PRO_5013291930" description="Lysozyme inhibitor LprI N-terminal domain-containing protein" evidence="1">
    <location>
        <begin position="19"/>
        <end position="182"/>
    </location>
</feature>
<organism evidence="2 3">
    <name type="scientific">Chryseobacterium scophthalmum</name>
    <dbReference type="NCBI Taxonomy" id="59733"/>
    <lineage>
        <taxon>Bacteria</taxon>
        <taxon>Pseudomonadati</taxon>
        <taxon>Bacteroidota</taxon>
        <taxon>Flavobacteriia</taxon>
        <taxon>Flavobacteriales</taxon>
        <taxon>Weeksellaceae</taxon>
        <taxon>Chryseobacterium group</taxon>
        <taxon>Chryseobacterium</taxon>
    </lineage>
</organism>
<feature type="signal peptide" evidence="1">
    <location>
        <begin position="1"/>
        <end position="18"/>
    </location>
</feature>
<dbReference type="OrthoDB" id="1257197at2"/>
<sequence>MKKIIFLILIFLSTQIFSQGITKENCDGYLKQTGLKYLECIYKFEKTDSKDKIYQFYKWSAFGKTIFTNVEKRKSGYFLTSHELNQPIYNEKTSEFEYPITVCQNRKLTEKEFKNFENILNKNKFWEKQTYNLKPICTDGFGIVFQALHNGDYRNYSNGNCAAQNEYLNVLYAEIKKLLKLY</sequence>
<name>A0A1N6HJU3_9FLAO</name>
<dbReference type="Proteomes" id="UP000184782">
    <property type="component" value="Unassembled WGS sequence"/>
</dbReference>
<dbReference type="AlphaFoldDB" id="A0A1N6HJU3"/>
<keyword evidence="1" id="KW-0732">Signal</keyword>
<evidence type="ECO:0008006" key="4">
    <source>
        <dbReference type="Google" id="ProtNLM"/>
    </source>
</evidence>
<dbReference type="RefSeq" id="WP_074230720.1">
    <property type="nucleotide sequence ID" value="NZ_FSRQ01000002.1"/>
</dbReference>
<gene>
    <name evidence="2" type="ORF">SAMN05421769_2598</name>
</gene>
<protein>
    <recommendedName>
        <fullName evidence="4">Lysozyme inhibitor LprI N-terminal domain-containing protein</fullName>
    </recommendedName>
</protein>